<feature type="domain" description="Cystatin" evidence="4">
    <location>
        <begin position="22"/>
        <end position="111"/>
    </location>
</feature>
<evidence type="ECO:0000256" key="1">
    <source>
        <dbReference type="ARBA" id="ARBA00022690"/>
    </source>
</evidence>
<evidence type="ECO:0000313" key="6">
    <source>
        <dbReference type="Proteomes" id="UP001054252"/>
    </source>
</evidence>
<dbReference type="Pfam" id="PF16845">
    <property type="entry name" value="SQAPI"/>
    <property type="match status" value="1"/>
</dbReference>
<dbReference type="Proteomes" id="UP001054252">
    <property type="component" value="Unassembled WGS sequence"/>
</dbReference>
<accession>A0AAV5MJN8</accession>
<feature type="signal peptide" evidence="3">
    <location>
        <begin position="1"/>
        <end position="22"/>
    </location>
</feature>
<keyword evidence="1" id="KW-0646">Protease inhibitor</keyword>
<gene>
    <name evidence="5" type="ORF">SLEP1_g55790</name>
</gene>
<keyword evidence="3" id="KW-0732">Signal</keyword>
<dbReference type="SMART" id="SM00043">
    <property type="entry name" value="CY"/>
    <property type="match status" value="1"/>
</dbReference>
<evidence type="ECO:0000313" key="5">
    <source>
        <dbReference type="EMBL" id="GKV49016.1"/>
    </source>
</evidence>
<dbReference type="AlphaFoldDB" id="A0AAV5MJN8"/>
<keyword evidence="6" id="KW-1185">Reference proteome</keyword>
<protein>
    <recommendedName>
        <fullName evidence="4">Cystatin domain-containing protein</fullName>
    </recommendedName>
</protein>
<proteinExistence type="predicted"/>
<dbReference type="GO" id="GO:0004869">
    <property type="term" value="F:cysteine-type endopeptidase inhibitor activity"/>
    <property type="evidence" value="ECO:0007669"/>
    <property type="project" value="UniProtKB-KW"/>
</dbReference>
<sequence length="113" mass="12759">MQSNLRLQFLSVSLLLLPLICAGLGGWQPIKNLNDPHLLEIARFAVSEFNKQSKMNLTLDGILKGEKQIVSGVNYRLNLAVEDGSQRKLYEAIVWEKDGESFKKLISFKPIDD</sequence>
<comment type="caution">
    <text evidence="5">The sequence shown here is derived from an EMBL/GenBank/DDBJ whole genome shotgun (WGS) entry which is preliminary data.</text>
</comment>
<keyword evidence="2" id="KW-0789">Thiol protease inhibitor</keyword>
<feature type="chain" id="PRO_5043416868" description="Cystatin domain-containing protein" evidence="3">
    <location>
        <begin position="23"/>
        <end position="113"/>
    </location>
</feature>
<dbReference type="CDD" id="cd00042">
    <property type="entry name" value="CY"/>
    <property type="match status" value="1"/>
</dbReference>
<evidence type="ECO:0000259" key="4">
    <source>
        <dbReference type="SMART" id="SM00043"/>
    </source>
</evidence>
<dbReference type="Gene3D" id="3.10.450.10">
    <property type="match status" value="1"/>
</dbReference>
<dbReference type="EMBL" id="BPVZ01000281">
    <property type="protein sequence ID" value="GKV49016.1"/>
    <property type="molecule type" value="Genomic_DNA"/>
</dbReference>
<dbReference type="InterPro" id="IPR000010">
    <property type="entry name" value="Cystatin_dom"/>
</dbReference>
<organism evidence="5 6">
    <name type="scientific">Rubroshorea leprosula</name>
    <dbReference type="NCBI Taxonomy" id="152421"/>
    <lineage>
        <taxon>Eukaryota</taxon>
        <taxon>Viridiplantae</taxon>
        <taxon>Streptophyta</taxon>
        <taxon>Embryophyta</taxon>
        <taxon>Tracheophyta</taxon>
        <taxon>Spermatophyta</taxon>
        <taxon>Magnoliopsida</taxon>
        <taxon>eudicotyledons</taxon>
        <taxon>Gunneridae</taxon>
        <taxon>Pentapetalae</taxon>
        <taxon>rosids</taxon>
        <taxon>malvids</taxon>
        <taxon>Malvales</taxon>
        <taxon>Dipterocarpaceae</taxon>
        <taxon>Rubroshorea</taxon>
    </lineage>
</organism>
<dbReference type="InterPro" id="IPR046350">
    <property type="entry name" value="Cystatin_sf"/>
</dbReference>
<dbReference type="PANTHER" id="PTHR47364">
    <property type="entry name" value="CYSTEINE PROTEINASE INHIBITOR 5"/>
    <property type="match status" value="1"/>
</dbReference>
<dbReference type="PANTHER" id="PTHR47364:SF2">
    <property type="entry name" value="CYSTEINE PROTEINASE INHIBITOR 5"/>
    <property type="match status" value="1"/>
</dbReference>
<reference evidence="5 6" key="1">
    <citation type="journal article" date="2021" name="Commun. Biol.">
        <title>The genome of Shorea leprosula (Dipterocarpaceae) highlights the ecological relevance of drought in aseasonal tropical rainforests.</title>
        <authorList>
            <person name="Ng K.K.S."/>
            <person name="Kobayashi M.J."/>
            <person name="Fawcett J.A."/>
            <person name="Hatakeyama M."/>
            <person name="Paape T."/>
            <person name="Ng C.H."/>
            <person name="Ang C.C."/>
            <person name="Tnah L.H."/>
            <person name="Lee C.T."/>
            <person name="Nishiyama T."/>
            <person name="Sese J."/>
            <person name="O'Brien M.J."/>
            <person name="Copetti D."/>
            <person name="Mohd Noor M.I."/>
            <person name="Ong R.C."/>
            <person name="Putra M."/>
            <person name="Sireger I.Z."/>
            <person name="Indrioko S."/>
            <person name="Kosugi Y."/>
            <person name="Izuno A."/>
            <person name="Isagi Y."/>
            <person name="Lee S.L."/>
            <person name="Shimizu K.K."/>
        </authorList>
    </citation>
    <scope>NUCLEOTIDE SEQUENCE [LARGE SCALE GENOMIC DNA]</scope>
    <source>
        <strain evidence="5">214</strain>
    </source>
</reference>
<dbReference type="SUPFAM" id="SSF54403">
    <property type="entry name" value="Cystatin/monellin"/>
    <property type="match status" value="1"/>
</dbReference>
<evidence type="ECO:0000256" key="2">
    <source>
        <dbReference type="ARBA" id="ARBA00022704"/>
    </source>
</evidence>
<name>A0AAV5MJN8_9ROSI</name>
<evidence type="ECO:0000256" key="3">
    <source>
        <dbReference type="SAM" id="SignalP"/>
    </source>
</evidence>